<dbReference type="FunFam" id="1.10.10.10:FF:000001">
    <property type="entry name" value="LysR family transcriptional regulator"/>
    <property type="match status" value="1"/>
</dbReference>
<evidence type="ECO:0000256" key="1">
    <source>
        <dbReference type="ARBA" id="ARBA00009437"/>
    </source>
</evidence>
<name>A0A0C1Z1Z6_9VIBR</name>
<dbReference type="Gene3D" id="1.10.10.10">
    <property type="entry name" value="Winged helix-like DNA-binding domain superfamily/Winged helix DNA-binding domain"/>
    <property type="match status" value="1"/>
</dbReference>
<dbReference type="AlphaFoldDB" id="A0A0C1Z1Z6"/>
<sequence length="316" mass="35746">MDFSSRLLLLLEVVELGSFTKVSEQKNVDRSVISKQISRLEEELGVRLLNRTTRSLSLTAAGNEMVNQAKSLRSLLSDTHRLAQNYHEEPRGVLRITSSTMFGRQYVQDAISVFQQQYPDVEFELRLEDRMVDMVQEGFDIGFRIGRPKNSSLITCKIARSRLLIVAAPAFLEKHGEVNSLEKLESLPATIYAAPGLLFDKFGYQDEQGKQQHFQLNVAYKVNDVEMLARSAAGGNTLAVVTAQMVQDEIKQGKLVPIMTHLNIDDFGTFYAVYPHRDAPIKTKLFIDTLKSIVGEETPIWEKNIPNFDKMYGRGK</sequence>
<dbReference type="InterPro" id="IPR058163">
    <property type="entry name" value="LysR-type_TF_proteobact-type"/>
</dbReference>
<evidence type="ECO:0000256" key="4">
    <source>
        <dbReference type="ARBA" id="ARBA00023163"/>
    </source>
</evidence>
<gene>
    <name evidence="6" type="ORF">H735_21320</name>
</gene>
<dbReference type="RefSeq" id="WP_020196142.1">
    <property type="nucleotide sequence ID" value="NZ_BAOH01000039.1"/>
</dbReference>
<dbReference type="GO" id="GO:0043565">
    <property type="term" value="F:sequence-specific DNA binding"/>
    <property type="evidence" value="ECO:0007669"/>
    <property type="project" value="TreeGrafter"/>
</dbReference>
<comment type="similarity">
    <text evidence="1">Belongs to the LysR transcriptional regulatory family.</text>
</comment>
<dbReference type="Pfam" id="PF00126">
    <property type="entry name" value="HTH_1"/>
    <property type="match status" value="1"/>
</dbReference>
<dbReference type="PATRIC" id="fig|1229493.5.peg.3663"/>
<comment type="caution">
    <text evidence="6">The sequence shown here is derived from an EMBL/GenBank/DDBJ whole genome shotgun (WGS) entry which is preliminary data.</text>
</comment>
<dbReference type="EMBL" id="JPRD01000042">
    <property type="protein sequence ID" value="KIF51155.1"/>
    <property type="molecule type" value="Genomic_DNA"/>
</dbReference>
<evidence type="ECO:0000256" key="2">
    <source>
        <dbReference type="ARBA" id="ARBA00023015"/>
    </source>
</evidence>
<organism evidence="6 7">
    <name type="scientific">Vibrio owensii CAIM 1854 = LMG 25443</name>
    <dbReference type="NCBI Taxonomy" id="1229493"/>
    <lineage>
        <taxon>Bacteria</taxon>
        <taxon>Pseudomonadati</taxon>
        <taxon>Pseudomonadota</taxon>
        <taxon>Gammaproteobacteria</taxon>
        <taxon>Vibrionales</taxon>
        <taxon>Vibrionaceae</taxon>
        <taxon>Vibrio</taxon>
    </lineage>
</organism>
<dbReference type="InterPro" id="IPR000847">
    <property type="entry name" value="LysR_HTH_N"/>
</dbReference>
<evidence type="ECO:0000259" key="5">
    <source>
        <dbReference type="PROSITE" id="PS50931"/>
    </source>
</evidence>
<keyword evidence="4" id="KW-0804">Transcription</keyword>
<dbReference type="Pfam" id="PF03466">
    <property type="entry name" value="LysR_substrate"/>
    <property type="match status" value="1"/>
</dbReference>
<dbReference type="InterPro" id="IPR036388">
    <property type="entry name" value="WH-like_DNA-bd_sf"/>
</dbReference>
<dbReference type="GO" id="GO:0006351">
    <property type="term" value="P:DNA-templated transcription"/>
    <property type="evidence" value="ECO:0007669"/>
    <property type="project" value="TreeGrafter"/>
</dbReference>
<reference evidence="6 7" key="1">
    <citation type="submission" date="2014-07" db="EMBL/GenBank/DDBJ databases">
        <title>Unique and conserved regions in Vibrio harveyi and related species in comparison with the shrimp pathogen Vibrio harveyi CAIM 1792.</title>
        <authorList>
            <person name="Espinoza-Valles I."/>
            <person name="Vora G."/>
            <person name="Leekitcharoenphon P."/>
            <person name="Ussery D."/>
            <person name="Hoj L."/>
            <person name="Gomez-Gil B."/>
        </authorList>
    </citation>
    <scope>NUCLEOTIDE SEQUENCE [LARGE SCALE GENOMIC DNA]</scope>
    <source>
        <strain evidence="7">CAIM 1854 / LMG 25443</strain>
    </source>
</reference>
<accession>A0A0C1Z1Z6</accession>
<dbReference type="InterPro" id="IPR005119">
    <property type="entry name" value="LysR_subst-bd"/>
</dbReference>
<dbReference type="Gene3D" id="3.40.190.290">
    <property type="match status" value="1"/>
</dbReference>
<keyword evidence="3" id="KW-0238">DNA-binding</keyword>
<dbReference type="PANTHER" id="PTHR30537">
    <property type="entry name" value="HTH-TYPE TRANSCRIPTIONAL REGULATOR"/>
    <property type="match status" value="1"/>
</dbReference>
<dbReference type="PROSITE" id="PS50931">
    <property type="entry name" value="HTH_LYSR"/>
    <property type="match status" value="1"/>
</dbReference>
<dbReference type="SUPFAM" id="SSF46785">
    <property type="entry name" value="Winged helix' DNA-binding domain"/>
    <property type="match status" value="1"/>
</dbReference>
<dbReference type="SUPFAM" id="SSF53850">
    <property type="entry name" value="Periplasmic binding protein-like II"/>
    <property type="match status" value="1"/>
</dbReference>
<protein>
    <submittedName>
        <fullName evidence="6">LysR family transcriptional regulator</fullName>
    </submittedName>
</protein>
<dbReference type="Proteomes" id="UP000031586">
    <property type="component" value="Unassembled WGS sequence"/>
</dbReference>
<dbReference type="InterPro" id="IPR036390">
    <property type="entry name" value="WH_DNA-bd_sf"/>
</dbReference>
<keyword evidence="2" id="KW-0805">Transcription regulation</keyword>
<evidence type="ECO:0000256" key="3">
    <source>
        <dbReference type="ARBA" id="ARBA00023125"/>
    </source>
</evidence>
<dbReference type="PANTHER" id="PTHR30537:SF5">
    <property type="entry name" value="HTH-TYPE TRANSCRIPTIONAL ACTIVATOR TTDR-RELATED"/>
    <property type="match status" value="1"/>
</dbReference>
<feature type="domain" description="HTH lysR-type" evidence="5">
    <location>
        <begin position="1"/>
        <end position="59"/>
    </location>
</feature>
<proteinExistence type="inferred from homology"/>
<evidence type="ECO:0000313" key="6">
    <source>
        <dbReference type="EMBL" id="KIF51155.1"/>
    </source>
</evidence>
<evidence type="ECO:0000313" key="7">
    <source>
        <dbReference type="Proteomes" id="UP000031586"/>
    </source>
</evidence>
<dbReference type="GO" id="GO:0003700">
    <property type="term" value="F:DNA-binding transcription factor activity"/>
    <property type="evidence" value="ECO:0007669"/>
    <property type="project" value="InterPro"/>
</dbReference>
<dbReference type="CDD" id="cd08422">
    <property type="entry name" value="PBP2_CrgA_like"/>
    <property type="match status" value="1"/>
</dbReference>